<gene>
    <name evidence="9" type="ORF">SCHPADRAFT_921851</name>
</gene>
<feature type="domain" description="Vps52 C-terminal" evidence="8">
    <location>
        <begin position="250"/>
        <end position="299"/>
    </location>
</feature>
<dbReference type="GO" id="GO:0015031">
    <property type="term" value="P:protein transport"/>
    <property type="evidence" value="ECO:0007669"/>
    <property type="project" value="UniProtKB-KW"/>
</dbReference>
<dbReference type="EMBL" id="KQ086005">
    <property type="protein sequence ID" value="KLO11242.1"/>
    <property type="molecule type" value="Genomic_DNA"/>
</dbReference>
<evidence type="ECO:0000256" key="2">
    <source>
        <dbReference type="ARBA" id="ARBA00008180"/>
    </source>
</evidence>
<dbReference type="InterPro" id="IPR048361">
    <property type="entry name" value="Vps52_C"/>
</dbReference>
<dbReference type="STRING" id="27342.A0A0H2RHY0"/>
<name>A0A0H2RHY0_9AGAM</name>
<dbReference type="GO" id="GO:0032456">
    <property type="term" value="P:endocytic recycling"/>
    <property type="evidence" value="ECO:0007669"/>
    <property type="project" value="TreeGrafter"/>
</dbReference>
<dbReference type="Proteomes" id="UP000053477">
    <property type="component" value="Unassembled WGS sequence"/>
</dbReference>
<accession>A0A0H2RHY0</accession>
<dbReference type="PANTHER" id="PTHR14190:SF7">
    <property type="entry name" value="VACUOLAR PROTEIN SORTING-ASSOCIATED PROTEIN 52 HOMOLOG"/>
    <property type="match status" value="1"/>
</dbReference>
<dbReference type="AlphaFoldDB" id="A0A0H2RHY0"/>
<dbReference type="GO" id="GO:0006896">
    <property type="term" value="P:Golgi to vacuole transport"/>
    <property type="evidence" value="ECO:0007669"/>
    <property type="project" value="TreeGrafter"/>
</dbReference>
<evidence type="ECO:0000256" key="4">
    <source>
        <dbReference type="ARBA" id="ARBA00022927"/>
    </source>
</evidence>
<dbReference type="Pfam" id="PF20655">
    <property type="entry name" value="Vps52_C"/>
    <property type="match status" value="2"/>
</dbReference>
<comment type="similarity">
    <text evidence="2">Belongs to the VPS52 family.</text>
</comment>
<evidence type="ECO:0000256" key="3">
    <source>
        <dbReference type="ARBA" id="ARBA00022448"/>
    </source>
</evidence>
<sequence length="575" mass="64109">MSSGEASSSQPSIVSKAKEYVELHDQVENSLGLLDSLEGFLATFQTDLTNVSGQISNLQERSKEIDGRLKARKKIQKPLSSLLNDLAISPTLAETILDTDVGEQWLTVIPDLEHRLSTLNARKRVKAARDLAEVAEGLRIVAATKMRSFFFAVIQPIKASMNTNMQVLQTSVLIKYRSLYEFLQNFAEDVAKEIQRTYVIAARVYYETGFRRYTRSLGWIKSRVPAKADLIAAVDSTASFAADDAQLQCSKIDGPAVVPAYLGEDKAYKEPIESLLRSMLLVLMDNATAEYTFLASFFAPPPKVAPVFEPQSAALFPAEDREMRRVSANTDDVNTPLPGHERFSTGSSEARDRNDALSKEEEAALASTWKQILEPTLAYCQTFATSVLEPSPPITSLLIMIRIIENVLAEVQTRGCAPLEGWLFGLRMQFWPVFQKMMSEHISSLSKLNESSAGGYFRRGNVVTDANVKTIIARYCSIFSSFVSLTETEEETVVFNNLLKLRQEVTALVVGQAKRLNDPLKTANYQSNSYELALQTLSKGQLAMTHPKAQAELAYWREREEESRRRLLSAARPTT</sequence>
<dbReference type="GO" id="GO:0000938">
    <property type="term" value="C:GARP complex"/>
    <property type="evidence" value="ECO:0007669"/>
    <property type="project" value="TreeGrafter"/>
</dbReference>
<dbReference type="InterPro" id="IPR048319">
    <property type="entry name" value="Vps52_CC"/>
</dbReference>
<feature type="compositionally biased region" description="Basic and acidic residues" evidence="6">
    <location>
        <begin position="339"/>
        <end position="357"/>
    </location>
</feature>
<evidence type="ECO:0000259" key="8">
    <source>
        <dbReference type="Pfam" id="PF20655"/>
    </source>
</evidence>
<organism evidence="9 10">
    <name type="scientific">Schizopora paradoxa</name>
    <dbReference type="NCBI Taxonomy" id="27342"/>
    <lineage>
        <taxon>Eukaryota</taxon>
        <taxon>Fungi</taxon>
        <taxon>Dikarya</taxon>
        <taxon>Basidiomycota</taxon>
        <taxon>Agaricomycotina</taxon>
        <taxon>Agaricomycetes</taxon>
        <taxon>Hymenochaetales</taxon>
        <taxon>Schizoporaceae</taxon>
        <taxon>Schizopora</taxon>
    </lineage>
</organism>
<feature type="non-terminal residue" evidence="9">
    <location>
        <position position="1"/>
    </location>
</feature>
<evidence type="ECO:0000313" key="9">
    <source>
        <dbReference type="EMBL" id="KLO11242.1"/>
    </source>
</evidence>
<dbReference type="Pfam" id="PF04129">
    <property type="entry name" value="Vps52_CC"/>
    <property type="match status" value="1"/>
</dbReference>
<evidence type="ECO:0000256" key="1">
    <source>
        <dbReference type="ARBA" id="ARBA00004601"/>
    </source>
</evidence>
<comment type="subcellular location">
    <subcellularLocation>
        <location evidence="1">Golgi apparatus</location>
        <location evidence="1">trans-Golgi network</location>
    </subcellularLocation>
</comment>
<keyword evidence="5" id="KW-0333">Golgi apparatus</keyword>
<dbReference type="GO" id="GO:0005829">
    <property type="term" value="C:cytosol"/>
    <property type="evidence" value="ECO:0007669"/>
    <property type="project" value="GOC"/>
</dbReference>
<evidence type="ECO:0008006" key="11">
    <source>
        <dbReference type="Google" id="ProtNLM"/>
    </source>
</evidence>
<evidence type="ECO:0000313" key="10">
    <source>
        <dbReference type="Proteomes" id="UP000053477"/>
    </source>
</evidence>
<keyword evidence="4" id="KW-0653">Protein transport</keyword>
<feature type="domain" description="Vps52 C-terminal" evidence="8">
    <location>
        <begin position="361"/>
        <end position="541"/>
    </location>
</feature>
<keyword evidence="3" id="KW-0813">Transport</keyword>
<dbReference type="PANTHER" id="PTHR14190">
    <property type="entry name" value="SUPPRESSOR OF ACTIN MUTATIONS 2/VACUOLAR PROTEIN SORTING 52"/>
    <property type="match status" value="1"/>
</dbReference>
<reference evidence="9 10" key="1">
    <citation type="submission" date="2015-04" db="EMBL/GenBank/DDBJ databases">
        <title>Complete genome sequence of Schizopora paradoxa KUC8140, a cosmopolitan wood degrader in East Asia.</title>
        <authorList>
            <consortium name="DOE Joint Genome Institute"/>
            <person name="Min B."/>
            <person name="Park H."/>
            <person name="Jang Y."/>
            <person name="Kim J.-J."/>
            <person name="Kim K.H."/>
            <person name="Pangilinan J."/>
            <person name="Lipzen A."/>
            <person name="Riley R."/>
            <person name="Grigoriev I.V."/>
            <person name="Spatafora J.W."/>
            <person name="Choi I.-G."/>
        </authorList>
    </citation>
    <scope>NUCLEOTIDE SEQUENCE [LARGE SCALE GENOMIC DNA]</scope>
    <source>
        <strain evidence="9 10">KUC8140</strain>
    </source>
</reference>
<protein>
    <recommendedName>
        <fullName evidence="11">Vacuolar sorting protein</fullName>
    </recommendedName>
</protein>
<dbReference type="InterPro" id="IPR007258">
    <property type="entry name" value="Vps52"/>
</dbReference>
<dbReference type="GO" id="GO:0019905">
    <property type="term" value="F:syntaxin binding"/>
    <property type="evidence" value="ECO:0007669"/>
    <property type="project" value="TreeGrafter"/>
</dbReference>
<keyword evidence="10" id="KW-1185">Reference proteome</keyword>
<feature type="domain" description="Vps52 coiled-coil" evidence="7">
    <location>
        <begin position="18"/>
        <end position="183"/>
    </location>
</feature>
<evidence type="ECO:0000256" key="6">
    <source>
        <dbReference type="SAM" id="MobiDB-lite"/>
    </source>
</evidence>
<dbReference type="OrthoDB" id="19482at2759"/>
<proteinExistence type="inferred from homology"/>
<dbReference type="GO" id="GO:0042147">
    <property type="term" value="P:retrograde transport, endosome to Golgi"/>
    <property type="evidence" value="ECO:0007669"/>
    <property type="project" value="TreeGrafter"/>
</dbReference>
<feature type="region of interest" description="Disordered" evidence="6">
    <location>
        <begin position="330"/>
        <end position="357"/>
    </location>
</feature>
<dbReference type="InParanoid" id="A0A0H2RHY0"/>
<evidence type="ECO:0000256" key="5">
    <source>
        <dbReference type="ARBA" id="ARBA00023034"/>
    </source>
</evidence>
<dbReference type="FunCoup" id="A0A0H2RHY0">
    <property type="interactions" value="483"/>
</dbReference>
<evidence type="ECO:0000259" key="7">
    <source>
        <dbReference type="Pfam" id="PF04129"/>
    </source>
</evidence>